<keyword evidence="1" id="KW-0732">Signal</keyword>
<dbReference type="Proteomes" id="UP000286402">
    <property type="component" value="Unassembled WGS sequence"/>
</dbReference>
<feature type="domain" description="Tail specific protease" evidence="2">
    <location>
        <begin position="181"/>
        <end position="386"/>
    </location>
</feature>
<dbReference type="PANTHER" id="PTHR11261">
    <property type="entry name" value="INTERPHOTORECEPTOR RETINOID-BINDING PROTEIN"/>
    <property type="match status" value="1"/>
</dbReference>
<proteinExistence type="predicted"/>
<sequence>MKLSLLTKAIFTIAFLFLTENNIFAQTKYQKDFYEFWSDINKHYAYLESQNIDWNKVKEIYSAQAEKVTNDNEFIQLLEDTLNELYNGHSSLSINLNTSNRLIPSWSDIRIEKDQNKYLIKDLRKGFGADLAGLKIGMQVTLFNGVSIDEQLKSFLPQFTDYHSPKMYQYALDMLFAGTHDKKRVITVVENGERKTFEPVSYANRNELLYYKVINENTGYVKINNSLGNNNLIGEFDKALDSLISNKNLILDLTETPSGGNSTVARAIMGRFVNKVLPYQIHEFDEKDYDTKRHWVEYVSPRKKTYKGNVYILVGHWTGSMGEGIAIGFDALDRATVIGTPMAGLLGAISNFRLTETKIGFQFPTERLYHINGIPREDFIPKILCKNIEETLEKAKEVAF</sequence>
<feature type="chain" id="PRO_5019141383" evidence="1">
    <location>
        <begin position="26"/>
        <end position="400"/>
    </location>
</feature>
<dbReference type="SMART" id="SM00245">
    <property type="entry name" value="TSPc"/>
    <property type="match status" value="1"/>
</dbReference>
<keyword evidence="4" id="KW-1185">Reference proteome</keyword>
<dbReference type="Gene3D" id="3.90.226.10">
    <property type="entry name" value="2-enoyl-CoA Hydratase, Chain A, domain 1"/>
    <property type="match status" value="1"/>
</dbReference>
<evidence type="ECO:0000256" key="1">
    <source>
        <dbReference type="SAM" id="SignalP"/>
    </source>
</evidence>
<protein>
    <submittedName>
        <fullName evidence="3">Peptidase</fullName>
    </submittedName>
</protein>
<evidence type="ECO:0000259" key="2">
    <source>
        <dbReference type="SMART" id="SM00245"/>
    </source>
</evidence>
<dbReference type="GO" id="GO:0006508">
    <property type="term" value="P:proteolysis"/>
    <property type="evidence" value="ECO:0007669"/>
    <property type="project" value="InterPro"/>
</dbReference>
<gene>
    <name evidence="3" type="ORF">BCY89_06920</name>
</gene>
<dbReference type="Gene3D" id="3.30.750.44">
    <property type="match status" value="1"/>
</dbReference>
<reference evidence="3 4" key="1">
    <citation type="submission" date="2016-07" db="EMBL/GenBank/DDBJ databases">
        <title>Genome analysis of Sphingobacterium siyangense T12B17.</title>
        <authorList>
            <person name="Xu D."/>
            <person name="Su Y."/>
            <person name="Zheng S."/>
        </authorList>
    </citation>
    <scope>NUCLEOTIDE SEQUENCE [LARGE SCALE GENOMIC DNA]</scope>
    <source>
        <strain evidence="3 4">T12B17</strain>
    </source>
</reference>
<organism evidence="3 4">
    <name type="scientific">Sphingobacterium siyangense</name>
    <dbReference type="NCBI Taxonomy" id="459529"/>
    <lineage>
        <taxon>Bacteria</taxon>
        <taxon>Pseudomonadati</taxon>
        <taxon>Bacteroidota</taxon>
        <taxon>Sphingobacteriia</taxon>
        <taxon>Sphingobacteriales</taxon>
        <taxon>Sphingobacteriaceae</taxon>
        <taxon>Sphingobacterium</taxon>
    </lineage>
</organism>
<dbReference type="SUPFAM" id="SSF52096">
    <property type="entry name" value="ClpP/crotonase"/>
    <property type="match status" value="1"/>
</dbReference>
<dbReference type="Pfam" id="PF14684">
    <property type="entry name" value="Tricorn_C1"/>
    <property type="match status" value="1"/>
</dbReference>
<dbReference type="AlphaFoldDB" id="A0A420FWX0"/>
<comment type="caution">
    <text evidence="3">The sequence shown here is derived from an EMBL/GenBank/DDBJ whole genome shotgun (WGS) entry which is preliminary data.</text>
</comment>
<dbReference type="Pfam" id="PF03572">
    <property type="entry name" value="Peptidase_S41"/>
    <property type="match status" value="1"/>
</dbReference>
<dbReference type="InterPro" id="IPR028204">
    <property type="entry name" value="Tricorn_C1"/>
</dbReference>
<name>A0A420FWX0_9SPHI</name>
<dbReference type="RefSeq" id="WP_120334446.1">
    <property type="nucleotide sequence ID" value="NZ_MCAQ01000012.1"/>
</dbReference>
<evidence type="ECO:0000313" key="3">
    <source>
        <dbReference type="EMBL" id="RKF37429.1"/>
    </source>
</evidence>
<dbReference type="GO" id="GO:0008236">
    <property type="term" value="F:serine-type peptidase activity"/>
    <property type="evidence" value="ECO:0007669"/>
    <property type="project" value="InterPro"/>
</dbReference>
<evidence type="ECO:0000313" key="4">
    <source>
        <dbReference type="Proteomes" id="UP000286402"/>
    </source>
</evidence>
<dbReference type="InterPro" id="IPR029045">
    <property type="entry name" value="ClpP/crotonase-like_dom_sf"/>
</dbReference>
<dbReference type="EMBL" id="MCAQ01000012">
    <property type="protein sequence ID" value="RKF37429.1"/>
    <property type="molecule type" value="Genomic_DNA"/>
</dbReference>
<dbReference type="InterPro" id="IPR005151">
    <property type="entry name" value="Tail-specific_protease"/>
</dbReference>
<feature type="signal peptide" evidence="1">
    <location>
        <begin position="1"/>
        <end position="25"/>
    </location>
</feature>
<dbReference type="PANTHER" id="PTHR11261:SF3">
    <property type="entry name" value="RETINOL-BINDING PROTEIN 3"/>
    <property type="match status" value="1"/>
</dbReference>
<accession>A0A420FWX0</accession>